<evidence type="ECO:0000313" key="3">
    <source>
        <dbReference type="EMBL" id="KAK2090403.1"/>
    </source>
</evidence>
<protein>
    <submittedName>
        <fullName evidence="3">Proline-rich protein 23C</fullName>
    </submittedName>
</protein>
<evidence type="ECO:0000313" key="4">
    <source>
        <dbReference type="Proteomes" id="UP001266305"/>
    </source>
</evidence>
<comment type="caution">
    <text evidence="3">The sequence shown here is derived from an EMBL/GenBank/DDBJ whole genome shotgun (WGS) entry which is preliminary data.</text>
</comment>
<proteinExistence type="inferred from homology"/>
<organism evidence="3 4">
    <name type="scientific">Saguinus oedipus</name>
    <name type="common">Cotton-top tamarin</name>
    <name type="synonym">Oedipomidas oedipus</name>
    <dbReference type="NCBI Taxonomy" id="9490"/>
    <lineage>
        <taxon>Eukaryota</taxon>
        <taxon>Metazoa</taxon>
        <taxon>Chordata</taxon>
        <taxon>Craniata</taxon>
        <taxon>Vertebrata</taxon>
        <taxon>Euteleostomi</taxon>
        <taxon>Mammalia</taxon>
        <taxon>Eutheria</taxon>
        <taxon>Euarchontoglires</taxon>
        <taxon>Primates</taxon>
        <taxon>Haplorrhini</taxon>
        <taxon>Platyrrhini</taxon>
        <taxon>Cebidae</taxon>
        <taxon>Callitrichinae</taxon>
        <taxon>Saguinus</taxon>
    </lineage>
</organism>
<dbReference type="InterPro" id="IPR018903">
    <property type="entry name" value="PRR23"/>
</dbReference>
<feature type="compositionally biased region" description="Low complexity" evidence="2">
    <location>
        <begin position="1"/>
        <end position="14"/>
    </location>
</feature>
<feature type="region of interest" description="Disordered" evidence="2">
    <location>
        <begin position="1"/>
        <end position="41"/>
    </location>
</feature>
<dbReference type="PANTHER" id="PTHR31813">
    <property type="entry name" value="PROLINE-RICH PROTEIN 23B"/>
    <property type="match status" value="1"/>
</dbReference>
<dbReference type="Proteomes" id="UP001266305">
    <property type="component" value="Unassembled WGS sequence"/>
</dbReference>
<name>A0ABQ9U015_SAGOE</name>
<accession>A0ABQ9U015</accession>
<reference evidence="3 4" key="1">
    <citation type="submission" date="2023-05" db="EMBL/GenBank/DDBJ databases">
        <title>B98-5 Cell Line De Novo Hybrid Assembly: An Optical Mapping Approach.</title>
        <authorList>
            <person name="Kananen K."/>
            <person name="Auerbach J.A."/>
            <person name="Kautto E."/>
            <person name="Blachly J.S."/>
        </authorList>
    </citation>
    <scope>NUCLEOTIDE SEQUENCE [LARGE SCALE GENOMIC DNA]</scope>
    <source>
        <strain evidence="3">B95-8</strain>
        <tissue evidence="3">Cell line</tissue>
    </source>
</reference>
<dbReference type="PANTHER" id="PTHR31813:SF4">
    <property type="entry name" value="PROLINE-RICH PROTEIN 23A"/>
    <property type="match status" value="1"/>
</dbReference>
<sequence length="261" mass="28124">MGSRPRSPSACPAPWWGPQLGGAGPAKRRRLEEPAAPQPRVARTLEDPAGAPAADALTFVVVLAAGCALKVSQDHVDLMLKPEPTSIMRVSFGGHTLILIPEVLLSFVDERSGTQGDSGVQEVDVFLGALREDVVVEQEFCASVPEVGAQEEVYEEDADPEFLELWMDSPADPAAGLYPSARSLYGPYPEGPIPEPCALAPNPSSERRSPHPICDQEFHFLEPVPSSPLQPLPPSPSPGPHARPELPELPPCKARRRLFQE</sequence>
<dbReference type="EMBL" id="JASSZA010000017">
    <property type="protein sequence ID" value="KAK2090403.1"/>
    <property type="molecule type" value="Genomic_DNA"/>
</dbReference>
<feature type="compositionally biased region" description="Pro residues" evidence="2">
    <location>
        <begin position="225"/>
        <end position="241"/>
    </location>
</feature>
<comment type="similarity">
    <text evidence="1">Belongs to the PRR23 family.</text>
</comment>
<feature type="region of interest" description="Disordered" evidence="2">
    <location>
        <begin position="223"/>
        <end position="261"/>
    </location>
</feature>
<evidence type="ECO:0000256" key="2">
    <source>
        <dbReference type="SAM" id="MobiDB-lite"/>
    </source>
</evidence>
<keyword evidence="4" id="KW-1185">Reference proteome</keyword>
<gene>
    <name evidence="3" type="primary">PRR23C_1</name>
    <name evidence="3" type="ORF">P7K49_031659</name>
</gene>
<evidence type="ECO:0000256" key="1">
    <source>
        <dbReference type="ARBA" id="ARBA00009113"/>
    </source>
</evidence>
<dbReference type="Pfam" id="PF10630">
    <property type="entry name" value="DUF2476"/>
    <property type="match status" value="1"/>
</dbReference>